<dbReference type="Pfam" id="PF02464">
    <property type="entry name" value="CinA"/>
    <property type="match status" value="1"/>
</dbReference>
<gene>
    <name evidence="2" type="ORF">GCM10023143_21860</name>
</gene>
<proteinExistence type="predicted"/>
<accession>A0ABP8FW85</accession>
<dbReference type="Proteomes" id="UP001501207">
    <property type="component" value="Unassembled WGS sequence"/>
</dbReference>
<dbReference type="NCBIfam" id="TIGR00199">
    <property type="entry name" value="PncC_domain"/>
    <property type="match status" value="1"/>
</dbReference>
<keyword evidence="3" id="KW-1185">Reference proteome</keyword>
<evidence type="ECO:0000313" key="2">
    <source>
        <dbReference type="EMBL" id="GAA4312273.1"/>
    </source>
</evidence>
<dbReference type="InterPro" id="IPR036653">
    <property type="entry name" value="CinA-like_C"/>
</dbReference>
<dbReference type="Gene3D" id="3.90.950.20">
    <property type="entry name" value="CinA-like"/>
    <property type="match status" value="1"/>
</dbReference>
<dbReference type="InterPro" id="IPR008136">
    <property type="entry name" value="CinA_C"/>
</dbReference>
<evidence type="ECO:0000259" key="1">
    <source>
        <dbReference type="Pfam" id="PF02464"/>
    </source>
</evidence>
<comment type="caution">
    <text evidence="2">The sequence shown here is derived from an EMBL/GenBank/DDBJ whole genome shotgun (WGS) entry which is preliminary data.</text>
</comment>
<organism evidence="2 3">
    <name type="scientific">Compostibacter hankyongensis</name>
    <dbReference type="NCBI Taxonomy" id="1007089"/>
    <lineage>
        <taxon>Bacteria</taxon>
        <taxon>Pseudomonadati</taxon>
        <taxon>Bacteroidota</taxon>
        <taxon>Chitinophagia</taxon>
        <taxon>Chitinophagales</taxon>
        <taxon>Chitinophagaceae</taxon>
        <taxon>Compostibacter</taxon>
    </lineage>
</organism>
<dbReference type="SUPFAM" id="SSF142433">
    <property type="entry name" value="CinA-like"/>
    <property type="match status" value="1"/>
</dbReference>
<protein>
    <recommendedName>
        <fullName evidence="1">CinA C-terminal domain-containing protein</fullName>
    </recommendedName>
</protein>
<feature type="domain" description="CinA C-terminal" evidence="1">
    <location>
        <begin position="3"/>
        <end position="143"/>
    </location>
</feature>
<dbReference type="EMBL" id="BAABFN010000005">
    <property type="protein sequence ID" value="GAA4312273.1"/>
    <property type="molecule type" value="Genomic_DNA"/>
</dbReference>
<sequence>MASRHLSLAFAESATAGRLAYEYSRVPDSGTILKGGLVCYDARVKEEVLGVPVDMIRQYSPESAEVTGALAERLQLFMKPDITVAVTGLITPGGSETASKPVGTIFIHILMGNVSKAVREVFSGSPEQRVLKTADRVAELILNML</sequence>
<reference evidence="3" key="1">
    <citation type="journal article" date="2019" name="Int. J. Syst. Evol. Microbiol.">
        <title>The Global Catalogue of Microorganisms (GCM) 10K type strain sequencing project: providing services to taxonomists for standard genome sequencing and annotation.</title>
        <authorList>
            <consortium name="The Broad Institute Genomics Platform"/>
            <consortium name="The Broad Institute Genome Sequencing Center for Infectious Disease"/>
            <person name="Wu L."/>
            <person name="Ma J."/>
        </authorList>
    </citation>
    <scope>NUCLEOTIDE SEQUENCE [LARGE SCALE GENOMIC DNA]</scope>
    <source>
        <strain evidence="3">JCM 17664</strain>
    </source>
</reference>
<name>A0ABP8FW85_9BACT</name>
<evidence type="ECO:0000313" key="3">
    <source>
        <dbReference type="Proteomes" id="UP001501207"/>
    </source>
</evidence>